<dbReference type="KEGG" id="vg:65105651"/>
<reference evidence="1" key="1">
    <citation type="submission" date="2018-01" db="EMBL/GenBank/DDBJ databases">
        <title>Genome sequence of Mycobacterium phage HC.</title>
        <authorList>
            <person name="Uchiyama J."/>
            <person name="Matsuzaki S."/>
        </authorList>
    </citation>
    <scope>NUCLEOTIDE SEQUENCE [LARGE SCALE GENOMIC DNA]</scope>
</reference>
<evidence type="ECO:0000313" key="1">
    <source>
        <dbReference type="EMBL" id="BBC53910.1"/>
    </source>
</evidence>
<keyword evidence="2" id="KW-1185">Reference proteome</keyword>
<dbReference type="RefSeq" id="YP_010088216.1">
    <property type="nucleotide sequence ID" value="NC_055707.1"/>
</dbReference>
<dbReference type="GeneID" id="65105651"/>
<organism evidence="1 2">
    <name type="scientific">Mycobacterium phage HC</name>
    <dbReference type="NCBI Taxonomy" id="2077135"/>
    <lineage>
        <taxon>Viruses</taxon>
        <taxon>Duplodnaviria</taxon>
        <taxon>Heunggongvirae</taxon>
        <taxon>Uroviricota</taxon>
        <taxon>Caudoviricetes</taxon>
        <taxon>Chebruvirinae</taxon>
        <taxon>Brujitavirus</taxon>
        <taxon>Brujitavirus HC</taxon>
    </lineage>
</organism>
<dbReference type="EMBL" id="AP018487">
    <property type="protein sequence ID" value="BBC53910.1"/>
    <property type="molecule type" value="Genomic_DNA"/>
</dbReference>
<accession>A0A2Z5XVN4</accession>
<name>A0A2Z5XVN4_9CAUD</name>
<protein>
    <submittedName>
        <fullName evidence="1">Uncharacterized protein</fullName>
    </submittedName>
</protein>
<dbReference type="Proteomes" id="UP000249920">
    <property type="component" value="Segment"/>
</dbReference>
<sequence length="55" mass="6080">MTGMLVAILLMQVLSLLVQLAHLSAAQRLLDLLVQLAHLSVTQRLLDLAQFGRRS</sequence>
<evidence type="ECO:0000313" key="2">
    <source>
        <dbReference type="Proteomes" id="UP000249920"/>
    </source>
</evidence>
<proteinExistence type="predicted"/>